<evidence type="ECO:0000313" key="2">
    <source>
        <dbReference type="Proteomes" id="UP000272622"/>
    </source>
</evidence>
<evidence type="ECO:0000313" key="1">
    <source>
        <dbReference type="EMBL" id="AZL73638.1"/>
    </source>
</evidence>
<dbReference type="EMBL" id="CP034337">
    <property type="protein sequence ID" value="AZL73638.1"/>
    <property type="molecule type" value="Genomic_DNA"/>
</dbReference>
<accession>A0ABN5TKC4</accession>
<organism evidence="1 2">
    <name type="scientific">Pseudomonas oryziphila</name>
    <dbReference type="NCBI Taxonomy" id="2894079"/>
    <lineage>
        <taxon>Bacteria</taxon>
        <taxon>Pseudomonadati</taxon>
        <taxon>Pseudomonadota</taxon>
        <taxon>Gammaproteobacteria</taxon>
        <taxon>Pseudomonadales</taxon>
        <taxon>Pseudomonadaceae</taxon>
        <taxon>Pseudomonas</taxon>
    </lineage>
</organism>
<dbReference type="RefSeq" id="WP_125463758.1">
    <property type="nucleotide sequence ID" value="NZ_CP034337.1"/>
</dbReference>
<protein>
    <submittedName>
        <fullName evidence="1">DUF4265 domain-containing protein</fullName>
    </submittedName>
</protein>
<keyword evidence="2" id="KW-1185">Reference proteome</keyword>
<dbReference type="Pfam" id="PF14085">
    <property type="entry name" value="DUF4265"/>
    <property type="match status" value="1"/>
</dbReference>
<dbReference type="InterPro" id="IPR025361">
    <property type="entry name" value="DUF4265"/>
</dbReference>
<dbReference type="Proteomes" id="UP000272622">
    <property type="component" value="Chromosome"/>
</dbReference>
<sequence length="143" mass="16080">MEKIFIELEIVDDYPPVGVESVWAEKIDENTYKIKNIPFYSKDICLDDEISTSRGNNGEAVFTDVIGDEGNSTIRIIFFGDNEDLSELVMAEISSMGCSWEGMSKKFFSVNIPANVDFDAISGYLEKKSEAGILDYDYGMVRQ</sequence>
<proteinExistence type="predicted"/>
<gene>
    <name evidence="1" type="ORF">EI693_11300</name>
</gene>
<name>A0ABN5TKC4_9PSED</name>
<reference evidence="1 2" key="1">
    <citation type="submission" date="2018-12" db="EMBL/GenBank/DDBJ databases">
        <authorList>
            <person name="Li S."/>
            <person name="Yang R."/>
            <person name="Chen G."/>
            <person name="Zou L."/>
            <person name="Zhang C."/>
            <person name="Chen Y."/>
            <person name="Liu Z."/>
            <person name="Li Y."/>
            <person name="Yan Y."/>
            <person name="Huang M."/>
            <person name="Chen T."/>
        </authorList>
    </citation>
    <scope>NUCLEOTIDE SEQUENCE [LARGE SCALE GENOMIC DNA]</scope>
    <source>
        <strain evidence="1 2">2014</strain>
    </source>
</reference>